<evidence type="ECO:0000313" key="3">
    <source>
        <dbReference type="Proteomes" id="UP000095492"/>
    </source>
</evidence>
<dbReference type="EMBL" id="CYYA01000005">
    <property type="protein sequence ID" value="CUM88533.1"/>
    <property type="molecule type" value="Genomic_DNA"/>
</dbReference>
<name>A0A173SDX4_EUBRA</name>
<feature type="domain" description="HD" evidence="1">
    <location>
        <begin position="107"/>
        <end position="190"/>
    </location>
</feature>
<dbReference type="SUPFAM" id="SSF109604">
    <property type="entry name" value="HD-domain/PDEase-like"/>
    <property type="match status" value="1"/>
</dbReference>
<dbReference type="AlphaFoldDB" id="A0A173SDX4"/>
<keyword evidence="2" id="KW-0378">Hydrolase</keyword>
<organism evidence="2 3">
    <name type="scientific">Eubacterium ramulus</name>
    <dbReference type="NCBI Taxonomy" id="39490"/>
    <lineage>
        <taxon>Bacteria</taxon>
        <taxon>Bacillati</taxon>
        <taxon>Bacillota</taxon>
        <taxon>Clostridia</taxon>
        <taxon>Eubacteriales</taxon>
        <taxon>Eubacteriaceae</taxon>
        <taxon>Eubacterium</taxon>
    </lineage>
</organism>
<sequence length="214" mass="25640">MKFAEKLLKHPEFLQLQKRVQEMEQDRIYCHHELSHALDVCRMAWMMYLEDEYKTHLKDYRQKKEAKVEVSEQEYRAEIAEQYITDLQTDDADHAEEPYLNADNMLAKKDQFYVTGLLHDIGRVAQYETGEHHSVAGVRIAEKLLTEIEYPSEWMRETLQIVGVHHGREETDGELSRMEYYIRRADHLSRNCFFCEASDSCKWKKEERNQTICW</sequence>
<evidence type="ECO:0000313" key="2">
    <source>
        <dbReference type="EMBL" id="CUM88533.1"/>
    </source>
</evidence>
<accession>A0A173SDX4</accession>
<dbReference type="STRING" id="39490.ERS852448_00907"/>
<protein>
    <submittedName>
        <fullName evidence="2">Predicted HD superfamily hydrolase</fullName>
    </submittedName>
</protein>
<proteinExistence type="predicted"/>
<dbReference type="InterPro" id="IPR006674">
    <property type="entry name" value="HD_domain"/>
</dbReference>
<dbReference type="GO" id="GO:0016787">
    <property type="term" value="F:hydrolase activity"/>
    <property type="evidence" value="ECO:0007669"/>
    <property type="project" value="UniProtKB-KW"/>
</dbReference>
<evidence type="ECO:0000259" key="1">
    <source>
        <dbReference type="Pfam" id="PF01966"/>
    </source>
</evidence>
<dbReference type="RefSeq" id="WP_055289650.1">
    <property type="nucleotide sequence ID" value="NZ_CP173382.1"/>
</dbReference>
<dbReference type="GeneID" id="97390239"/>
<dbReference type="Proteomes" id="UP000095492">
    <property type="component" value="Unassembled WGS sequence"/>
</dbReference>
<gene>
    <name evidence="2" type="ORF">ERS852448_00907</name>
</gene>
<reference evidence="2 3" key="1">
    <citation type="submission" date="2015-09" db="EMBL/GenBank/DDBJ databases">
        <authorList>
            <consortium name="Pathogen Informatics"/>
        </authorList>
    </citation>
    <scope>NUCLEOTIDE SEQUENCE [LARGE SCALE GENOMIC DNA]</scope>
    <source>
        <strain evidence="2 3">2789STDY5608891</strain>
    </source>
</reference>
<dbReference type="OrthoDB" id="1669667at2"/>
<dbReference type="Pfam" id="PF01966">
    <property type="entry name" value="HD"/>
    <property type="match status" value="1"/>
</dbReference>
<dbReference type="Gene3D" id="1.10.3210.10">
    <property type="entry name" value="Hypothetical protein af1432"/>
    <property type="match status" value="1"/>
</dbReference>